<dbReference type="EMBL" id="JAFEKC020000008">
    <property type="protein sequence ID" value="KAK0513352.1"/>
    <property type="molecule type" value="Genomic_DNA"/>
</dbReference>
<evidence type="ECO:0000256" key="3">
    <source>
        <dbReference type="ARBA" id="ARBA00022691"/>
    </source>
</evidence>
<evidence type="ECO:0000256" key="2">
    <source>
        <dbReference type="ARBA" id="ARBA00022679"/>
    </source>
</evidence>
<dbReference type="GO" id="GO:0008171">
    <property type="term" value="F:O-methyltransferase activity"/>
    <property type="evidence" value="ECO:0007669"/>
    <property type="project" value="InterPro"/>
</dbReference>
<protein>
    <recommendedName>
        <fullName evidence="4">O-methyltransferase C-terminal domain-containing protein</fullName>
    </recommendedName>
</protein>
<dbReference type="Gene3D" id="3.40.50.150">
    <property type="entry name" value="Vaccinia Virus protein VP39"/>
    <property type="match status" value="1"/>
</dbReference>
<dbReference type="InterPro" id="IPR016461">
    <property type="entry name" value="COMT-like"/>
</dbReference>
<proteinExistence type="predicted"/>
<dbReference type="PROSITE" id="PS51683">
    <property type="entry name" value="SAM_OMT_II"/>
    <property type="match status" value="1"/>
</dbReference>
<organism evidence="5 6">
    <name type="scientific">Cladonia borealis</name>
    <dbReference type="NCBI Taxonomy" id="184061"/>
    <lineage>
        <taxon>Eukaryota</taxon>
        <taxon>Fungi</taxon>
        <taxon>Dikarya</taxon>
        <taxon>Ascomycota</taxon>
        <taxon>Pezizomycotina</taxon>
        <taxon>Lecanoromycetes</taxon>
        <taxon>OSLEUM clade</taxon>
        <taxon>Lecanoromycetidae</taxon>
        <taxon>Lecanorales</taxon>
        <taxon>Lecanorineae</taxon>
        <taxon>Cladoniaceae</taxon>
        <taxon>Cladonia</taxon>
    </lineage>
</organism>
<dbReference type="InterPro" id="IPR029063">
    <property type="entry name" value="SAM-dependent_MTases_sf"/>
</dbReference>
<dbReference type="PANTHER" id="PTHR43712:SF12">
    <property type="entry name" value="STERIGMATOCYSTIN 8-O-METHYLTRANSFERASE"/>
    <property type="match status" value="1"/>
</dbReference>
<dbReference type="AlphaFoldDB" id="A0AA39R1T8"/>
<dbReference type="InterPro" id="IPR001077">
    <property type="entry name" value="COMT_C"/>
</dbReference>
<name>A0AA39R1T8_9LECA</name>
<keyword evidence="6" id="KW-1185">Reference proteome</keyword>
<dbReference type="GO" id="GO:0032259">
    <property type="term" value="P:methylation"/>
    <property type="evidence" value="ECO:0007669"/>
    <property type="project" value="UniProtKB-KW"/>
</dbReference>
<dbReference type="Pfam" id="PF00891">
    <property type="entry name" value="Methyltransf_2"/>
    <property type="match status" value="1"/>
</dbReference>
<evidence type="ECO:0000313" key="5">
    <source>
        <dbReference type="EMBL" id="KAK0513352.1"/>
    </source>
</evidence>
<feature type="domain" description="O-methyltransferase C-terminal" evidence="4">
    <location>
        <begin position="220"/>
        <end position="370"/>
    </location>
</feature>
<gene>
    <name evidence="5" type="ORF">JMJ35_004338</name>
</gene>
<evidence type="ECO:0000259" key="4">
    <source>
        <dbReference type="Pfam" id="PF00891"/>
    </source>
</evidence>
<keyword evidence="1" id="KW-0489">Methyltransferase</keyword>
<reference evidence="5" key="1">
    <citation type="submission" date="2023-03" db="EMBL/GenBank/DDBJ databases">
        <title>Complete genome of Cladonia borealis.</title>
        <authorList>
            <person name="Park H."/>
        </authorList>
    </citation>
    <scope>NUCLEOTIDE SEQUENCE</scope>
    <source>
        <strain evidence="5">ANT050790</strain>
    </source>
</reference>
<keyword evidence="3" id="KW-0949">S-adenosyl-L-methionine</keyword>
<dbReference type="Proteomes" id="UP001166286">
    <property type="component" value="Unassembled WGS sequence"/>
</dbReference>
<comment type="caution">
    <text evidence="5">The sequence shown here is derived from an EMBL/GenBank/DDBJ whole genome shotgun (WGS) entry which is preliminary data.</text>
</comment>
<evidence type="ECO:0000256" key="1">
    <source>
        <dbReference type="ARBA" id="ARBA00022603"/>
    </source>
</evidence>
<dbReference type="CDD" id="cd02440">
    <property type="entry name" value="AdoMet_MTases"/>
    <property type="match status" value="1"/>
</dbReference>
<accession>A0AA39R1T8</accession>
<evidence type="ECO:0000313" key="6">
    <source>
        <dbReference type="Proteomes" id="UP001166286"/>
    </source>
</evidence>
<dbReference type="SUPFAM" id="SSF53335">
    <property type="entry name" value="S-adenosyl-L-methionine-dependent methyltransferases"/>
    <property type="match status" value="1"/>
</dbReference>
<dbReference type="PANTHER" id="PTHR43712">
    <property type="entry name" value="PUTATIVE (AFU_ORTHOLOGUE AFUA_4G14580)-RELATED"/>
    <property type="match status" value="1"/>
</dbReference>
<sequence length="396" mass="44731">MSSSRITQLAELIQANTDKVNGYLVEHRLPFPSFDEDGPVDLNIESEDIQNARTTVMEASLELHDLLSGPSMCLRPVLNGTSLQAIYKYKIPSQVPLKGEISFTELAAKCELHEPDLRRILRFAMTFHRVFKNAILGMCHIFDEVWQAYAHTVEAMEKYKSHKPDKTGWTLAQKSDQPVWAYYASRPAMAKRFAGAMATFADGPSVSPTLLASGYPWFFIGNATVVDVGGSKGNISVVLARAEPRLRFVVQDLPGPISGAKESVPEDVSSRIEFMEHDFFKAQPIKADVFRFRMIFHNWSDENVIKILKATTSGLKPGSRVVVNDYLVPEPKTMSLLKERTIREMDMIMFSLFNPRDREEKEWTMLFEQADKRYTNVKAWVPEGSSLAIIEAVWSG</sequence>
<keyword evidence="2" id="KW-0808">Transferase</keyword>